<reference evidence="5 7" key="1">
    <citation type="journal article" date="2011" name="Science">
        <title>Comparative functional genomics of the fission yeasts.</title>
        <authorList>
            <person name="Rhind N."/>
            <person name="Chen Z."/>
            <person name="Yassour M."/>
            <person name="Thompson D.A."/>
            <person name="Haas B.J."/>
            <person name="Habib N."/>
            <person name="Wapinski I."/>
            <person name="Roy S."/>
            <person name="Lin M.F."/>
            <person name="Heiman D.I."/>
            <person name="Young S.K."/>
            <person name="Furuya K."/>
            <person name="Guo Y."/>
            <person name="Pidoux A."/>
            <person name="Chen H.M."/>
            <person name="Robbertse B."/>
            <person name="Goldberg J.M."/>
            <person name="Aoki K."/>
            <person name="Bayne E.H."/>
            <person name="Berlin A.M."/>
            <person name="Desjardins C.A."/>
            <person name="Dobbs E."/>
            <person name="Dukaj L."/>
            <person name="Fan L."/>
            <person name="FitzGerald M.G."/>
            <person name="French C."/>
            <person name="Gujja S."/>
            <person name="Hansen K."/>
            <person name="Keifenheim D."/>
            <person name="Levin J.Z."/>
            <person name="Mosher R.A."/>
            <person name="Mueller C.A."/>
            <person name="Pfiffner J."/>
            <person name="Priest M."/>
            <person name="Russ C."/>
            <person name="Smialowska A."/>
            <person name="Swoboda P."/>
            <person name="Sykes S.M."/>
            <person name="Vaughn M."/>
            <person name="Vengrova S."/>
            <person name="Yoder R."/>
            <person name="Zeng Q."/>
            <person name="Allshire R."/>
            <person name="Baulcombe D."/>
            <person name="Birren B.W."/>
            <person name="Brown W."/>
            <person name="Ekwall K."/>
            <person name="Kellis M."/>
            <person name="Leatherwood J."/>
            <person name="Levin H."/>
            <person name="Margalit H."/>
            <person name="Martienssen R."/>
            <person name="Nieduszynski C.A."/>
            <person name="Spatafora J.W."/>
            <person name="Friedman N."/>
            <person name="Dalgaard J.Z."/>
            <person name="Baumann P."/>
            <person name="Niki H."/>
            <person name="Regev A."/>
            <person name="Nusbaum C."/>
        </authorList>
    </citation>
    <scope>NUCLEOTIDE SEQUENCE [LARGE SCALE GENOMIC DNA]</scope>
    <source>
        <strain evidence="7">yFS275 / FY16936</strain>
    </source>
</reference>
<dbReference type="PANTHER" id="PTHR47102">
    <property type="entry name" value="PROTEIN BNI1"/>
    <property type="match status" value="1"/>
</dbReference>
<feature type="region of interest" description="Disordered" evidence="2">
    <location>
        <begin position="1408"/>
        <end position="1429"/>
    </location>
</feature>
<organism evidence="5 7">
    <name type="scientific">Schizosaccharomyces japonicus (strain yFS275 / FY16936)</name>
    <name type="common">Fission yeast</name>
    <dbReference type="NCBI Taxonomy" id="402676"/>
    <lineage>
        <taxon>Eukaryota</taxon>
        <taxon>Fungi</taxon>
        <taxon>Dikarya</taxon>
        <taxon>Ascomycota</taxon>
        <taxon>Taphrinomycotina</taxon>
        <taxon>Schizosaccharomycetes</taxon>
        <taxon>Schizosaccharomycetales</taxon>
        <taxon>Schizosaccharomycetaceae</taxon>
        <taxon>Schizosaccharomyces</taxon>
    </lineage>
</organism>
<dbReference type="InterPro" id="IPR051661">
    <property type="entry name" value="Actin_filament_regulator"/>
</dbReference>
<dbReference type="InterPro" id="IPR011989">
    <property type="entry name" value="ARM-like"/>
</dbReference>
<dbReference type="JaponicusDB" id="SJAG_04703">
    <property type="gene designation" value="for3"/>
</dbReference>
<feature type="domain" description="FH2" evidence="4">
    <location>
        <begin position="916"/>
        <end position="1322"/>
    </location>
</feature>
<proteinExistence type="predicted"/>
<dbReference type="Gene3D" id="6.10.30.50">
    <property type="match status" value="1"/>
</dbReference>
<feature type="region of interest" description="Disordered" evidence="2">
    <location>
        <begin position="1352"/>
        <end position="1372"/>
    </location>
</feature>
<dbReference type="OrthoDB" id="1104827at2759"/>
<dbReference type="InterPro" id="IPR016024">
    <property type="entry name" value="ARM-type_fold"/>
</dbReference>
<dbReference type="Pfam" id="PF06371">
    <property type="entry name" value="Drf_GBD"/>
    <property type="match status" value="1"/>
</dbReference>
<feature type="compositionally biased region" description="Pro residues" evidence="2">
    <location>
        <begin position="817"/>
        <end position="874"/>
    </location>
</feature>
<dbReference type="PROSITE" id="PS51232">
    <property type="entry name" value="GBD_FH3"/>
    <property type="match status" value="1"/>
</dbReference>
<accession>B6K7J0</accession>
<dbReference type="InterPro" id="IPR010472">
    <property type="entry name" value="FH3_dom"/>
</dbReference>
<dbReference type="HOGENOM" id="CLU_001313_1_0_1"/>
<evidence type="ECO:0000259" key="3">
    <source>
        <dbReference type="PROSITE" id="PS51232"/>
    </source>
</evidence>
<dbReference type="GO" id="GO:1903475">
    <property type="term" value="P:mitotic actomyosin contractile ring assembly"/>
    <property type="evidence" value="ECO:0000318"/>
    <property type="project" value="GO_Central"/>
</dbReference>
<dbReference type="STRING" id="402676.B6K7J0"/>
<dbReference type="Pfam" id="PF02181">
    <property type="entry name" value="FH2"/>
    <property type="match status" value="1"/>
</dbReference>
<feature type="compositionally biased region" description="Low complexity" evidence="2">
    <location>
        <begin position="40"/>
        <end position="55"/>
    </location>
</feature>
<dbReference type="GO" id="GO:0031267">
    <property type="term" value="F:small GTPase binding"/>
    <property type="evidence" value="ECO:0007669"/>
    <property type="project" value="InterPro"/>
</dbReference>
<dbReference type="EMBL" id="KE651168">
    <property type="protein sequence ID" value="EEB09494.1"/>
    <property type="molecule type" value="Genomic_DNA"/>
</dbReference>
<dbReference type="GeneID" id="7051493"/>
<dbReference type="Gene3D" id="1.20.58.2220">
    <property type="entry name" value="Formin, FH2 domain"/>
    <property type="match status" value="1"/>
</dbReference>
<dbReference type="VEuPathDB" id="FungiDB:SJAG_04703"/>
<dbReference type="Gene3D" id="1.25.10.10">
    <property type="entry name" value="Leucine-rich Repeat Variant"/>
    <property type="match status" value="1"/>
</dbReference>
<keyword evidence="1" id="KW-0175">Coiled coil</keyword>
<feature type="coiled-coil region" evidence="1">
    <location>
        <begin position="544"/>
        <end position="600"/>
    </location>
</feature>
<dbReference type="GO" id="GO:0110085">
    <property type="term" value="C:mitotic actomyosin contractile ring"/>
    <property type="evidence" value="ECO:0000318"/>
    <property type="project" value="GO_Central"/>
</dbReference>
<dbReference type="InterPro" id="IPR010473">
    <property type="entry name" value="GTPase-bd"/>
</dbReference>
<gene>
    <name evidence="6" type="primary">for3</name>
    <name evidence="5" type="ORF">SJAG_04703</name>
</gene>
<dbReference type="eggNOG" id="KOG1922">
    <property type="taxonomic scope" value="Eukaryota"/>
</dbReference>
<dbReference type="GO" id="GO:0051017">
    <property type="term" value="P:actin filament bundle assembly"/>
    <property type="evidence" value="ECO:0000318"/>
    <property type="project" value="GO_Central"/>
</dbReference>
<dbReference type="GO" id="GO:0051015">
    <property type="term" value="F:actin filament binding"/>
    <property type="evidence" value="ECO:0000318"/>
    <property type="project" value="GO_Central"/>
</dbReference>
<evidence type="ECO:0000313" key="5">
    <source>
        <dbReference type="EMBL" id="EEB09494.1"/>
    </source>
</evidence>
<feature type="region of interest" description="Disordered" evidence="2">
    <location>
        <begin position="31"/>
        <end position="62"/>
    </location>
</feature>
<feature type="region of interest" description="Disordered" evidence="2">
    <location>
        <begin position="753"/>
        <end position="887"/>
    </location>
</feature>
<dbReference type="GO" id="GO:0043332">
    <property type="term" value="C:mating projection tip"/>
    <property type="evidence" value="ECO:0000318"/>
    <property type="project" value="GO_Central"/>
</dbReference>
<name>B6K7J0_SCHJY</name>
<dbReference type="SUPFAM" id="SSF101447">
    <property type="entry name" value="Formin homology 2 domain (FH2 domain)"/>
    <property type="match status" value="1"/>
</dbReference>
<dbReference type="SMART" id="SM01140">
    <property type="entry name" value="Drf_GBD"/>
    <property type="match status" value="1"/>
</dbReference>
<feature type="compositionally biased region" description="Low complexity" evidence="2">
    <location>
        <begin position="1408"/>
        <end position="1417"/>
    </location>
</feature>
<evidence type="ECO:0000259" key="4">
    <source>
        <dbReference type="PROSITE" id="PS51444"/>
    </source>
</evidence>
<feature type="region of interest" description="Disordered" evidence="2">
    <location>
        <begin position="103"/>
        <end position="129"/>
    </location>
</feature>
<dbReference type="Proteomes" id="UP000001744">
    <property type="component" value="Unassembled WGS sequence"/>
</dbReference>
<dbReference type="OMA" id="GPRDPMQ"/>
<dbReference type="SMART" id="SM00498">
    <property type="entry name" value="FH2"/>
    <property type="match status" value="1"/>
</dbReference>
<feature type="compositionally biased region" description="Low complexity" evidence="2">
    <location>
        <begin position="772"/>
        <end position="791"/>
    </location>
</feature>
<dbReference type="InterPro" id="IPR015425">
    <property type="entry name" value="FH2_Formin"/>
</dbReference>
<evidence type="ECO:0000256" key="2">
    <source>
        <dbReference type="SAM" id="MobiDB-lite"/>
    </source>
</evidence>
<dbReference type="PROSITE" id="PS51444">
    <property type="entry name" value="FH2"/>
    <property type="match status" value="1"/>
</dbReference>
<feature type="region of interest" description="Disordered" evidence="2">
    <location>
        <begin position="1444"/>
        <end position="1464"/>
    </location>
</feature>
<dbReference type="SUPFAM" id="SSF48371">
    <property type="entry name" value="ARM repeat"/>
    <property type="match status" value="1"/>
</dbReference>
<dbReference type="RefSeq" id="XP_002175787.1">
    <property type="nucleotide sequence ID" value="XM_002175751.1"/>
</dbReference>
<sequence>MTETHETTLGIFRLTTPSKRVAQALGIKKKHSSLNDGDSLRSSSSISLDQQSIRSHQSQSNVSSTLVSTLEEAFFDNKSRSSLGAASQYDHKDFVYDRPLPDPHASLKTTSDTSEYSVNTQSTDGSSSYHSLTNSDGFIAVPQNKSGMKTPTFEYSRKAYGRAEARERRSTSYFIGKLREKLRRKDVLVSLNASLRTEPVHWLDAFAEQGGLALLLRLLNSIGYGEKRVKHADIENEVVKCLYYSLSSIVAQERLFQVVYDTQGACLESVIECLCSIDLSARRFAALLLAFFCDDKSDRSLPLVLASFQANQTRTHSKNMFGPWMDALHSAVFGKSFGQGTDPGTADENLSSLTNTGHLADYVCANIYLVNLICGHTQAADKQMSLILEFLKANIYGLLAQLGTWHNRKIDEQVSMFHSITSAFKETYVRADDDAVSTKDSILLEPSHSLPSIPNEHSHNEQEDDVVEKSVSLYRKFLQKLRHEELQTEFNSILQHLSDEDDLSKISTSLDLLLFTLSSVKQFRAPRTDNERGLVVLAQRLLDRMSSESQMEQVTAELKSVKAENELLISEKQTLLQQIAKGSNNATRSLREQVDQLRKELDKRDCVIAHLERIAKDKSTFIDDVKARQSIYIPPKAEARMNFKDLRGKIASQISEQIEDQVSLLSVGALSAVYDETIKESAAAPLKRSSSVDSLDAMEEQFSYRVQPIFQQSTQQKVASPTGIIAPLVKSEALSPKKVSPAKLFEQPGATIVESEELESKPTISAPPAPLSLPDASAAAPVHAPVPSTSSIPAPPALPGTVGSPPSAPVAPAASSIPPPPPLPGTSGPPPPPAPPIPGASIPPPPPPLPGPPPPPPLPGTSGPPPPPPLPGVPAAPGAPGAPPLPPALPNLLGSSVSPGALLTSALAKYSNFKTFRDVYNPSRRLKQVHWEKVFPKSENTLWTKYALNFDETVKTIEEAGILRDLERQFAAGQVKIKVKKETKKTFLNASIQQNMGVVLRDYASMSPEDVANLLLSTPTTNDSIVKFFATSGLTNDEGLRKSLLPYSQKCKKKEEAKNIKELSRNEQIFVLFVLEIWPYFQVRMDALYFKSSFQENLELATTANKVVYETASLLMEDKQLAYFMQVLLHIGNFLNDAPRRAIGFSIDSLGRFDALKDSEAKLNLMHYFERVVRYYFPSLQDCFPCFEAVAVAAGYKIESAEHSVTELYENFKTIAKQVESGALSDPDKLHPKDKVRDELMEWIPESKEKLKELLALQKKAKKALTELVSYFCDEDKFEVSRKTLFEKLNAFFQLYKRAREQNLAREAIEKENARRKEKVRVVKVKRPPPRKEPTLIDILFDNLKAGNFKLRTTPRGSSLRANEDQTTDGLSREERVLQSPLIHTHPSEGVNPVLRAQRLLQDLRISSVSSETDLSSDQTKEDQTSDNRADHEAALYSELQLAAPKTRHRSQSRAAFTQPSKARDMLLMLEKDKLT</sequence>
<feature type="compositionally biased region" description="Polar residues" evidence="2">
    <location>
        <begin position="107"/>
        <end position="129"/>
    </location>
</feature>
<feature type="compositionally biased region" description="Low complexity" evidence="2">
    <location>
        <begin position="801"/>
        <end position="816"/>
    </location>
</feature>
<protein>
    <submittedName>
        <fullName evidence="5">Formin For3</fullName>
    </submittedName>
</protein>
<dbReference type="SMART" id="SM01139">
    <property type="entry name" value="Drf_FH3"/>
    <property type="match status" value="1"/>
</dbReference>
<feature type="region of interest" description="Disordered" evidence="2">
    <location>
        <begin position="446"/>
        <end position="465"/>
    </location>
</feature>
<dbReference type="PANTHER" id="PTHR47102:SF3">
    <property type="entry name" value="FORMIN-3"/>
    <property type="match status" value="1"/>
</dbReference>
<feature type="domain" description="GBD/FH3" evidence="3">
    <location>
        <begin position="118"/>
        <end position="531"/>
    </location>
</feature>
<dbReference type="InterPro" id="IPR042201">
    <property type="entry name" value="FH2_Formin_sf"/>
</dbReference>
<feature type="compositionally biased region" description="Basic and acidic residues" evidence="2">
    <location>
        <begin position="1419"/>
        <end position="1429"/>
    </location>
</feature>
<evidence type="ECO:0000256" key="1">
    <source>
        <dbReference type="SAM" id="Coils"/>
    </source>
</evidence>
<dbReference type="InterPro" id="IPR014768">
    <property type="entry name" value="GBD/FH3_dom"/>
</dbReference>
<keyword evidence="7" id="KW-1185">Reference proteome</keyword>
<evidence type="ECO:0000313" key="7">
    <source>
        <dbReference type="Proteomes" id="UP000001744"/>
    </source>
</evidence>
<evidence type="ECO:0000313" key="6">
    <source>
        <dbReference type="JaponicusDB" id="SJAG_04703"/>
    </source>
</evidence>